<evidence type="ECO:0000256" key="4">
    <source>
        <dbReference type="ARBA" id="ARBA00022729"/>
    </source>
</evidence>
<feature type="region of interest" description="Disordered" evidence="6">
    <location>
        <begin position="1"/>
        <end position="25"/>
    </location>
</feature>
<dbReference type="GO" id="GO:0015768">
    <property type="term" value="P:maltose transport"/>
    <property type="evidence" value="ECO:0007669"/>
    <property type="project" value="TreeGrafter"/>
</dbReference>
<evidence type="ECO:0000256" key="2">
    <source>
        <dbReference type="ARBA" id="ARBA00022448"/>
    </source>
</evidence>
<dbReference type="PANTHER" id="PTHR30061">
    <property type="entry name" value="MALTOSE-BINDING PERIPLASMIC PROTEIN"/>
    <property type="match status" value="1"/>
</dbReference>
<comment type="similarity">
    <text evidence="1">Belongs to the bacterial solute-binding protein 1 family.</text>
</comment>
<dbReference type="SUPFAM" id="SSF53850">
    <property type="entry name" value="Periplasmic binding protein-like II"/>
    <property type="match status" value="1"/>
</dbReference>
<protein>
    <recommendedName>
        <fullName evidence="5">Maltodextrin-binding protein</fullName>
    </recommendedName>
</protein>
<evidence type="ECO:0000313" key="8">
    <source>
        <dbReference type="Proteomes" id="UP000292118"/>
    </source>
</evidence>
<dbReference type="CDD" id="cd13586">
    <property type="entry name" value="PBP2_Maltose_binding_like"/>
    <property type="match status" value="1"/>
</dbReference>
<evidence type="ECO:0000256" key="1">
    <source>
        <dbReference type="ARBA" id="ARBA00008520"/>
    </source>
</evidence>
<keyword evidence="8" id="KW-1185">Reference proteome</keyword>
<dbReference type="KEGG" id="xya:ET471_16635"/>
<proteinExistence type="inferred from homology"/>
<dbReference type="AlphaFoldDB" id="A0A4P6F8Q4"/>
<dbReference type="GO" id="GO:0042956">
    <property type="term" value="P:maltodextrin transmembrane transport"/>
    <property type="evidence" value="ECO:0007669"/>
    <property type="project" value="TreeGrafter"/>
</dbReference>
<gene>
    <name evidence="7" type="ORF">ET471_16635</name>
</gene>
<dbReference type="InterPro" id="IPR006061">
    <property type="entry name" value="SBP_1_CS"/>
</dbReference>
<dbReference type="Pfam" id="PF13416">
    <property type="entry name" value="SBP_bac_8"/>
    <property type="match status" value="1"/>
</dbReference>
<evidence type="ECO:0000256" key="3">
    <source>
        <dbReference type="ARBA" id="ARBA00022597"/>
    </source>
</evidence>
<keyword evidence="2" id="KW-0813">Transport</keyword>
<keyword evidence="4" id="KW-0732">Signal</keyword>
<evidence type="ECO:0000256" key="6">
    <source>
        <dbReference type="SAM" id="MobiDB-lite"/>
    </source>
</evidence>
<accession>A0A4P6F8Q4</accession>
<dbReference type="Gene3D" id="3.40.190.10">
    <property type="entry name" value="Periplasmic binding protein-like II"/>
    <property type="match status" value="2"/>
</dbReference>
<feature type="compositionally biased region" description="Low complexity" evidence="6">
    <location>
        <begin position="15"/>
        <end position="25"/>
    </location>
</feature>
<dbReference type="GO" id="GO:0055052">
    <property type="term" value="C:ATP-binding cassette (ABC) transporter complex, substrate-binding subunit-containing"/>
    <property type="evidence" value="ECO:0007669"/>
    <property type="project" value="TreeGrafter"/>
</dbReference>
<sequence>MLTACGGGSDTPPSAGDNTAGGDDAAPVTLKVWESLQGPDEFIKQAGEAFTKEHPNVTVEFVNVEVGDAAGQIALDGPAGTGPDVFVAPHDKIGELVSGGHILPVANPDAVKANVLPAAATGATYDGTLYGYPVAMETYALYYNKDLIPEAPTTWDEVASFAETFNAANPGKYGFVMDVGNGYYTILFTTSGDNRLFGPDGDDTANTNINSAASAEGMAQFAALRPALNVAAADLDTATVDALFAAGNAAMHVSGPWNVSAFTDAGINFGVAPLPSLTAGGDPAASFAGVRTAFVSAYTEHEEEAAAFAEFLTTPEMQQLRADITGALASSSSDITYKNDLVNGFADQMKFAFPMPSIPQMSKFWDAMNAASANIWNGADIQTELDAANAAMLAQ</sequence>
<reference evidence="7 8" key="1">
    <citation type="submission" date="2019-01" db="EMBL/GenBank/DDBJ databases">
        <title>Genome sequencing of strain FW10M-9.</title>
        <authorList>
            <person name="Heo J."/>
            <person name="Kim S.-J."/>
            <person name="Kim J.-S."/>
            <person name="Hong S.-B."/>
            <person name="Kwon S.-W."/>
        </authorList>
    </citation>
    <scope>NUCLEOTIDE SEQUENCE [LARGE SCALE GENOMIC DNA]</scope>
    <source>
        <strain evidence="7 8">FW10M-9</strain>
    </source>
</reference>
<dbReference type="PROSITE" id="PS01037">
    <property type="entry name" value="SBP_BACTERIAL_1"/>
    <property type="match status" value="1"/>
</dbReference>
<name>A0A4P6F8Q4_9MICO</name>
<organism evidence="7 8">
    <name type="scientific">Xylanimonas protaetiae</name>
    <dbReference type="NCBI Taxonomy" id="2509457"/>
    <lineage>
        <taxon>Bacteria</taxon>
        <taxon>Bacillati</taxon>
        <taxon>Actinomycetota</taxon>
        <taxon>Actinomycetes</taxon>
        <taxon>Micrococcales</taxon>
        <taxon>Promicromonosporaceae</taxon>
        <taxon>Xylanimonas</taxon>
    </lineage>
</organism>
<dbReference type="GO" id="GO:0015144">
    <property type="term" value="F:carbohydrate transmembrane transporter activity"/>
    <property type="evidence" value="ECO:0007669"/>
    <property type="project" value="InterPro"/>
</dbReference>
<dbReference type="GO" id="GO:1901982">
    <property type="term" value="F:maltose binding"/>
    <property type="evidence" value="ECO:0007669"/>
    <property type="project" value="TreeGrafter"/>
</dbReference>
<dbReference type="InterPro" id="IPR006059">
    <property type="entry name" value="SBP"/>
</dbReference>
<dbReference type="InterPro" id="IPR006060">
    <property type="entry name" value="Maltose/Cyclodextrin-bd"/>
</dbReference>
<keyword evidence="3" id="KW-0762">Sugar transport</keyword>
<evidence type="ECO:0000313" key="7">
    <source>
        <dbReference type="EMBL" id="QAY71935.1"/>
    </source>
</evidence>
<dbReference type="Proteomes" id="UP000292118">
    <property type="component" value="Chromosome"/>
</dbReference>
<dbReference type="PANTHER" id="PTHR30061:SF50">
    <property type="entry name" value="MALTOSE_MALTODEXTRIN-BINDING PERIPLASMIC PROTEIN"/>
    <property type="match status" value="1"/>
</dbReference>
<dbReference type="EMBL" id="CP035493">
    <property type="protein sequence ID" value="QAY71935.1"/>
    <property type="molecule type" value="Genomic_DNA"/>
</dbReference>
<dbReference type="PRINTS" id="PR00181">
    <property type="entry name" value="MALTOSEBP"/>
</dbReference>
<dbReference type="OrthoDB" id="9780991at2"/>
<evidence type="ECO:0000256" key="5">
    <source>
        <dbReference type="ARBA" id="ARBA00030303"/>
    </source>
</evidence>